<name>A0ABQ9FW84_TEGGR</name>
<sequence>MLDMSEYRTTNGMKNLELYWNFVKFKYMVAPKTNTVKIAHRIATVNRKVVSMKMERALYRDAKLDGKELTAMKVKYIDVQLECSANKFGVNCTFTCHCHDGSCNRSTGFCHTPGCKAGWKGDNCSTSCDSNHYEFGMDCNSTCHCLNGSCNRTFGDCDMPGCKDGWQGTTCSSPCISNTFGFECNSTCHCKEDSCDNTDGQCFKSGCKPGWKEKNCSIHVYYFTIFLLKHKKECDDNTFGQDCKHTCYCLNGTCDKITGICDIPGCKPVYQGETCSSVCDNDFFGSNCSSKCFCKAGTYNSVTGKCKNGMCRDGYIGETCTKNSTLGPSTGIIAGVVSAGVVVAVMVIVLLLYIKQRRITKNKQNNRNYIDGRKDLNAGFSDLSVNVDNGPKNQMNVEVNEIEYANLEPRSNTNRSIKELKTRLLKSSVKEELGKEYEV</sequence>
<feature type="transmembrane region" description="Helical" evidence="2">
    <location>
        <begin position="332"/>
        <end position="354"/>
    </location>
</feature>
<keyword evidence="2" id="KW-0812">Transmembrane</keyword>
<dbReference type="Proteomes" id="UP001217089">
    <property type="component" value="Unassembled WGS sequence"/>
</dbReference>
<protein>
    <submittedName>
        <fullName evidence="3">Uncharacterized protein</fullName>
    </submittedName>
</protein>
<evidence type="ECO:0000313" key="4">
    <source>
        <dbReference type="Proteomes" id="UP001217089"/>
    </source>
</evidence>
<dbReference type="EMBL" id="JARBDR010000048">
    <property type="protein sequence ID" value="KAJ8321517.1"/>
    <property type="molecule type" value="Genomic_DNA"/>
</dbReference>
<comment type="caution">
    <text evidence="3">The sequence shown here is derived from an EMBL/GenBank/DDBJ whole genome shotgun (WGS) entry which is preliminary data.</text>
</comment>
<dbReference type="PANTHER" id="PTHR24043:SF8">
    <property type="entry name" value="EGF-LIKE DOMAIN-CONTAINING PROTEIN"/>
    <property type="match status" value="1"/>
</dbReference>
<evidence type="ECO:0000256" key="1">
    <source>
        <dbReference type="ARBA" id="ARBA00022536"/>
    </source>
</evidence>
<organism evidence="3 4">
    <name type="scientific">Tegillarca granosa</name>
    <name type="common">Malaysian cockle</name>
    <name type="synonym">Anadara granosa</name>
    <dbReference type="NCBI Taxonomy" id="220873"/>
    <lineage>
        <taxon>Eukaryota</taxon>
        <taxon>Metazoa</taxon>
        <taxon>Spiralia</taxon>
        <taxon>Lophotrochozoa</taxon>
        <taxon>Mollusca</taxon>
        <taxon>Bivalvia</taxon>
        <taxon>Autobranchia</taxon>
        <taxon>Pteriomorphia</taxon>
        <taxon>Arcoida</taxon>
        <taxon>Arcoidea</taxon>
        <taxon>Arcidae</taxon>
        <taxon>Tegillarca</taxon>
    </lineage>
</organism>
<gene>
    <name evidence="3" type="ORF">KUTeg_000929</name>
</gene>
<keyword evidence="4" id="KW-1185">Reference proteome</keyword>
<reference evidence="3 4" key="1">
    <citation type="submission" date="2022-12" db="EMBL/GenBank/DDBJ databases">
        <title>Chromosome-level genome of Tegillarca granosa.</title>
        <authorList>
            <person name="Kim J."/>
        </authorList>
    </citation>
    <scope>NUCLEOTIDE SEQUENCE [LARGE SCALE GENOMIC DNA]</scope>
    <source>
        <strain evidence="3">Teg-2019</strain>
        <tissue evidence="3">Adductor muscle</tissue>
    </source>
</reference>
<proteinExistence type="predicted"/>
<keyword evidence="2" id="KW-1133">Transmembrane helix</keyword>
<evidence type="ECO:0000256" key="2">
    <source>
        <dbReference type="SAM" id="Phobius"/>
    </source>
</evidence>
<dbReference type="Gene3D" id="2.170.300.10">
    <property type="entry name" value="Tie2 ligand-binding domain superfamily"/>
    <property type="match status" value="2"/>
</dbReference>
<dbReference type="InterPro" id="IPR042635">
    <property type="entry name" value="MEGF10/SREC1/2-like"/>
</dbReference>
<keyword evidence="1" id="KW-0245">EGF-like domain</keyword>
<evidence type="ECO:0000313" key="3">
    <source>
        <dbReference type="EMBL" id="KAJ8321517.1"/>
    </source>
</evidence>
<keyword evidence="2" id="KW-0472">Membrane</keyword>
<accession>A0ABQ9FW84</accession>
<dbReference type="PANTHER" id="PTHR24043">
    <property type="entry name" value="SCAVENGER RECEPTOR CLASS F"/>
    <property type="match status" value="1"/>
</dbReference>